<feature type="region of interest" description="Interaction with tRNA" evidence="9">
    <location>
        <begin position="144"/>
        <end position="146"/>
    </location>
</feature>
<gene>
    <name evidence="9" type="primary">mnmA</name>
    <name evidence="12" type="ORF">A2765_03130</name>
</gene>
<accession>A0A1F6DGC2</accession>
<dbReference type="SUPFAM" id="SSF52402">
    <property type="entry name" value="Adenine nucleotide alpha hydrolases-like"/>
    <property type="match status" value="1"/>
</dbReference>
<keyword evidence="3 9" id="KW-0819">tRNA processing</keyword>
<dbReference type="Gene3D" id="3.40.50.620">
    <property type="entry name" value="HUPs"/>
    <property type="match status" value="1"/>
</dbReference>
<evidence type="ECO:0000256" key="1">
    <source>
        <dbReference type="ARBA" id="ARBA00022555"/>
    </source>
</evidence>
<dbReference type="HAMAP" id="MF_00144">
    <property type="entry name" value="tRNA_thiouridyl_MnmA"/>
    <property type="match status" value="1"/>
</dbReference>
<keyword evidence="1 9" id="KW-0820">tRNA-binding</keyword>
<evidence type="ECO:0000259" key="11">
    <source>
        <dbReference type="Pfam" id="PF20259"/>
    </source>
</evidence>
<dbReference type="Pfam" id="PF03054">
    <property type="entry name" value="tRNA_Me_trans"/>
    <property type="match status" value="1"/>
</dbReference>
<dbReference type="Proteomes" id="UP000176377">
    <property type="component" value="Unassembled WGS sequence"/>
</dbReference>
<feature type="binding site" evidence="9">
    <location>
        <position position="122"/>
    </location>
    <ligand>
        <name>ATP</name>
        <dbReference type="ChEBI" id="CHEBI:30616"/>
    </ligand>
</feature>
<feature type="domain" description="tRNA-specific 2-thiouridylase MnmA-like C-terminal" evidence="10">
    <location>
        <begin position="276"/>
        <end position="349"/>
    </location>
</feature>
<comment type="catalytic activity">
    <reaction evidence="8 9">
        <text>S-sulfanyl-L-cysteinyl-[protein] + uridine(34) in tRNA + AH2 + ATP = 2-thiouridine(34) in tRNA + L-cysteinyl-[protein] + A + AMP + diphosphate + H(+)</text>
        <dbReference type="Rhea" id="RHEA:47032"/>
        <dbReference type="Rhea" id="RHEA-COMP:10131"/>
        <dbReference type="Rhea" id="RHEA-COMP:11726"/>
        <dbReference type="Rhea" id="RHEA-COMP:11727"/>
        <dbReference type="Rhea" id="RHEA-COMP:11728"/>
        <dbReference type="ChEBI" id="CHEBI:13193"/>
        <dbReference type="ChEBI" id="CHEBI:15378"/>
        <dbReference type="ChEBI" id="CHEBI:17499"/>
        <dbReference type="ChEBI" id="CHEBI:29950"/>
        <dbReference type="ChEBI" id="CHEBI:30616"/>
        <dbReference type="ChEBI" id="CHEBI:33019"/>
        <dbReference type="ChEBI" id="CHEBI:61963"/>
        <dbReference type="ChEBI" id="CHEBI:65315"/>
        <dbReference type="ChEBI" id="CHEBI:87170"/>
        <dbReference type="ChEBI" id="CHEBI:456215"/>
        <dbReference type="EC" id="2.8.1.13"/>
    </reaction>
</comment>
<keyword evidence="9" id="KW-0963">Cytoplasm</keyword>
<organism evidence="12 13">
    <name type="scientific">Candidatus Kaiserbacteria bacterium RIFCSPHIGHO2_01_FULL_56_24</name>
    <dbReference type="NCBI Taxonomy" id="1798487"/>
    <lineage>
        <taxon>Bacteria</taxon>
        <taxon>Candidatus Kaiseribacteriota</taxon>
    </lineage>
</organism>
<comment type="subcellular location">
    <subcellularLocation>
        <location evidence="9">Cytoplasm</location>
    </subcellularLocation>
</comment>
<dbReference type="CDD" id="cd01998">
    <property type="entry name" value="MnmA_TRMU-like"/>
    <property type="match status" value="1"/>
</dbReference>
<keyword evidence="6 9" id="KW-0694">RNA-binding</keyword>
<comment type="similarity">
    <text evidence="9">Belongs to the MnmA/TRMU family.</text>
</comment>
<name>A0A1F6DGC2_9BACT</name>
<feature type="binding site" evidence="9">
    <location>
        <position position="32"/>
    </location>
    <ligand>
        <name>ATP</name>
        <dbReference type="ChEBI" id="CHEBI:30616"/>
    </ligand>
</feature>
<comment type="function">
    <text evidence="9">Catalyzes the 2-thiolation of uridine at the wobble position (U34) of tRNA, leading to the formation of s(2)U34.</text>
</comment>
<dbReference type="Pfam" id="PF20259">
    <property type="entry name" value="tRNA_Me_trans_M"/>
    <property type="match status" value="1"/>
</dbReference>
<feature type="active site" description="Cysteine persulfide intermediate" evidence="9">
    <location>
        <position position="194"/>
    </location>
</feature>
<evidence type="ECO:0000256" key="6">
    <source>
        <dbReference type="ARBA" id="ARBA00022884"/>
    </source>
</evidence>
<comment type="caution">
    <text evidence="12">The sequence shown here is derived from an EMBL/GenBank/DDBJ whole genome shotgun (WGS) entry which is preliminary data.</text>
</comment>
<keyword evidence="4 9" id="KW-0547">Nucleotide-binding</keyword>
<dbReference type="PANTHER" id="PTHR43052:SF1">
    <property type="entry name" value="TRNA-5-TAURINOMETHYLURIDINE 2-SULFURTRANSFERASE"/>
    <property type="match status" value="1"/>
</dbReference>
<dbReference type="GO" id="GO:0103016">
    <property type="term" value="F:tRNA-uridine 2-sulfurtransferase activity"/>
    <property type="evidence" value="ECO:0007669"/>
    <property type="project" value="UniProtKB-EC"/>
</dbReference>
<evidence type="ECO:0000256" key="8">
    <source>
        <dbReference type="ARBA" id="ARBA00051542"/>
    </source>
</evidence>
<feature type="site" description="Interaction with tRNA" evidence="9">
    <location>
        <position position="123"/>
    </location>
</feature>
<evidence type="ECO:0000256" key="9">
    <source>
        <dbReference type="HAMAP-Rule" id="MF_00144"/>
    </source>
</evidence>
<evidence type="ECO:0000313" key="13">
    <source>
        <dbReference type="Proteomes" id="UP000176377"/>
    </source>
</evidence>
<feature type="region of interest" description="Interaction with target base in tRNA" evidence="9">
    <location>
        <begin position="94"/>
        <end position="96"/>
    </location>
</feature>
<keyword evidence="7" id="KW-1015">Disulfide bond</keyword>
<evidence type="ECO:0000256" key="3">
    <source>
        <dbReference type="ARBA" id="ARBA00022694"/>
    </source>
</evidence>
<dbReference type="PANTHER" id="PTHR43052">
    <property type="match status" value="1"/>
</dbReference>
<sequence length="350" mass="39020">MKIAVLTSGGVDSSVALTLLKKSGHDVTAFYLKIWLEDELSFLGACPWEDDLRYARAVCAQLAVPLEIVSLQKEYWARVVGYTIDAVKQGLTPNPDMLCNQQIKFGVFYEKISAAYEKVATGHYAQTEERDALTALKRSPDPVKDQTYFLALLSQQQVRRALFPIGHLRKEDVRALARQYDLPTQSRGDSQGICFLGEIPFTKFIEHHLGIARGDVIEKETGMKLGEHDGSYFYTIGQRKGLELSGGPWYVVAKDSQRNVVYVSHGFAGEDHRRNAFGVAQINWISGVPPEKKELHVKIRHGEKTYACTLALRDTDRADVTLAEKDRGITPGQFAVFYDGAYCLGGGVIQ</sequence>
<dbReference type="Gene3D" id="2.40.30.10">
    <property type="entry name" value="Translation factors"/>
    <property type="match status" value="1"/>
</dbReference>
<dbReference type="EMBL" id="MFLA01000014">
    <property type="protein sequence ID" value="OGG60082.1"/>
    <property type="molecule type" value="Genomic_DNA"/>
</dbReference>
<evidence type="ECO:0000256" key="5">
    <source>
        <dbReference type="ARBA" id="ARBA00022840"/>
    </source>
</evidence>
<proteinExistence type="inferred from homology"/>
<feature type="active site" description="Nucleophile" evidence="9">
    <location>
        <position position="99"/>
    </location>
</feature>
<dbReference type="InterPro" id="IPR046885">
    <property type="entry name" value="MnmA-like_C"/>
</dbReference>
<dbReference type="Pfam" id="PF20258">
    <property type="entry name" value="tRNA_Me_trans_C"/>
    <property type="match status" value="1"/>
</dbReference>
<dbReference type="GO" id="GO:0005737">
    <property type="term" value="C:cytoplasm"/>
    <property type="evidence" value="ECO:0007669"/>
    <property type="project" value="UniProtKB-SubCell"/>
</dbReference>
<dbReference type="FunFam" id="2.30.30.280:FF:000001">
    <property type="entry name" value="tRNA-specific 2-thiouridylase MnmA"/>
    <property type="match status" value="1"/>
</dbReference>
<dbReference type="InterPro" id="IPR051305">
    <property type="entry name" value="tRNA_2-thiouridylase_MnmA"/>
</dbReference>
<comment type="caution">
    <text evidence="9">Lacks conserved residue(s) required for the propagation of feature annotation.</text>
</comment>
<dbReference type="InterPro" id="IPR046884">
    <property type="entry name" value="MnmA-like_central"/>
</dbReference>
<dbReference type="NCBIfam" id="TIGR00420">
    <property type="entry name" value="trmU"/>
    <property type="match status" value="1"/>
</dbReference>
<dbReference type="AlphaFoldDB" id="A0A1F6DGC2"/>
<evidence type="ECO:0000256" key="7">
    <source>
        <dbReference type="ARBA" id="ARBA00023157"/>
    </source>
</evidence>
<dbReference type="InterPro" id="IPR023382">
    <property type="entry name" value="MnmA-like_central_sf"/>
</dbReference>
<evidence type="ECO:0000256" key="2">
    <source>
        <dbReference type="ARBA" id="ARBA00022679"/>
    </source>
</evidence>
<dbReference type="NCBIfam" id="NF001138">
    <property type="entry name" value="PRK00143.1"/>
    <property type="match status" value="1"/>
</dbReference>
<protein>
    <recommendedName>
        <fullName evidence="9">tRNA-specific 2-thiouridylase MnmA</fullName>
        <ecNumber evidence="9">2.8.1.13</ecNumber>
    </recommendedName>
</protein>
<feature type="domain" description="tRNA-specific 2-thiouridylase MnmA-like central" evidence="11">
    <location>
        <begin position="203"/>
        <end position="265"/>
    </location>
</feature>
<evidence type="ECO:0000313" key="12">
    <source>
        <dbReference type="EMBL" id="OGG60082.1"/>
    </source>
</evidence>
<dbReference type="GO" id="GO:0005524">
    <property type="term" value="F:ATP binding"/>
    <property type="evidence" value="ECO:0007669"/>
    <property type="project" value="UniProtKB-KW"/>
</dbReference>
<reference evidence="12 13" key="1">
    <citation type="journal article" date="2016" name="Nat. Commun.">
        <title>Thousands of microbial genomes shed light on interconnected biogeochemical processes in an aquifer system.</title>
        <authorList>
            <person name="Anantharaman K."/>
            <person name="Brown C.T."/>
            <person name="Hug L.A."/>
            <person name="Sharon I."/>
            <person name="Castelle C.J."/>
            <person name="Probst A.J."/>
            <person name="Thomas B.C."/>
            <person name="Singh A."/>
            <person name="Wilkins M.J."/>
            <person name="Karaoz U."/>
            <person name="Brodie E.L."/>
            <person name="Williams K.H."/>
            <person name="Hubbard S.S."/>
            <person name="Banfield J.F."/>
        </authorList>
    </citation>
    <scope>NUCLEOTIDE SEQUENCE [LARGE SCALE GENOMIC DNA]</scope>
</reference>
<feature type="site" description="Interaction with tRNA" evidence="9">
    <location>
        <position position="333"/>
    </location>
</feature>
<feature type="binding site" evidence="9">
    <location>
        <begin position="6"/>
        <end position="13"/>
    </location>
    <ligand>
        <name>ATP</name>
        <dbReference type="ChEBI" id="CHEBI:30616"/>
    </ligand>
</feature>
<evidence type="ECO:0000259" key="10">
    <source>
        <dbReference type="Pfam" id="PF20258"/>
    </source>
</evidence>
<dbReference type="EC" id="2.8.1.13" evidence="9"/>
<dbReference type="InterPro" id="IPR004506">
    <property type="entry name" value="MnmA-like"/>
</dbReference>
<dbReference type="Gene3D" id="2.30.30.280">
    <property type="entry name" value="Adenine nucleotide alpha hydrolases-like domains"/>
    <property type="match status" value="1"/>
</dbReference>
<dbReference type="GO" id="GO:0006400">
    <property type="term" value="P:tRNA modification"/>
    <property type="evidence" value="ECO:0007669"/>
    <property type="project" value="UniProtKB-UniRule"/>
</dbReference>
<keyword evidence="2 9" id="KW-0808">Transferase</keyword>
<dbReference type="InterPro" id="IPR014729">
    <property type="entry name" value="Rossmann-like_a/b/a_fold"/>
</dbReference>
<dbReference type="GO" id="GO:0000049">
    <property type="term" value="F:tRNA binding"/>
    <property type="evidence" value="ECO:0007669"/>
    <property type="project" value="UniProtKB-KW"/>
</dbReference>
<keyword evidence="5 9" id="KW-0067">ATP-binding</keyword>
<evidence type="ECO:0000256" key="4">
    <source>
        <dbReference type="ARBA" id="ARBA00022741"/>
    </source>
</evidence>